<dbReference type="SUPFAM" id="SSF52047">
    <property type="entry name" value="RNI-like"/>
    <property type="match status" value="1"/>
</dbReference>
<dbReference type="HOGENOM" id="CLU_030454_0_0_1"/>
<dbReference type="GO" id="GO:0019005">
    <property type="term" value="C:SCF ubiquitin ligase complex"/>
    <property type="evidence" value="ECO:0007669"/>
    <property type="project" value="TreeGrafter"/>
</dbReference>
<dbReference type="KEGG" id="cqu:CpipJ_CPIJ018717"/>
<keyword evidence="4" id="KW-1185">Reference proteome</keyword>
<evidence type="ECO:0000259" key="1">
    <source>
        <dbReference type="PROSITE" id="PS50181"/>
    </source>
</evidence>
<organism>
    <name type="scientific">Culex quinquefasciatus</name>
    <name type="common">Southern house mosquito</name>
    <name type="synonym">Culex pungens</name>
    <dbReference type="NCBI Taxonomy" id="7176"/>
    <lineage>
        <taxon>Eukaryota</taxon>
        <taxon>Metazoa</taxon>
        <taxon>Ecdysozoa</taxon>
        <taxon>Arthropoda</taxon>
        <taxon>Hexapoda</taxon>
        <taxon>Insecta</taxon>
        <taxon>Pterygota</taxon>
        <taxon>Neoptera</taxon>
        <taxon>Endopterygota</taxon>
        <taxon>Diptera</taxon>
        <taxon>Nematocera</taxon>
        <taxon>Culicoidea</taxon>
        <taxon>Culicidae</taxon>
        <taxon>Culicinae</taxon>
        <taxon>Culicini</taxon>
        <taxon>Culex</taxon>
        <taxon>Culex</taxon>
    </lineage>
</organism>
<evidence type="ECO:0000313" key="3">
    <source>
        <dbReference type="EnsemblMetazoa" id="CPIJ018717-PA"/>
    </source>
</evidence>
<accession>B0XH07</accession>
<gene>
    <name evidence="3" type="primary">6052703</name>
    <name evidence="2" type="ORF">CpipJ_CPIJ018717</name>
</gene>
<proteinExistence type="predicted"/>
<dbReference type="eggNOG" id="KOG1947">
    <property type="taxonomic scope" value="Eukaryota"/>
</dbReference>
<dbReference type="Pfam" id="PF12937">
    <property type="entry name" value="F-box-like"/>
    <property type="match status" value="1"/>
</dbReference>
<reference evidence="2" key="1">
    <citation type="submission" date="2007-03" db="EMBL/GenBank/DDBJ databases">
        <title>Annotation of Culex pipiens quinquefasciatus.</title>
        <authorList>
            <consortium name="The Broad Institute Genome Sequencing Platform"/>
            <person name="Atkinson P.W."/>
            <person name="Hemingway J."/>
            <person name="Christensen B.M."/>
            <person name="Higgs S."/>
            <person name="Kodira C."/>
            <person name="Hannick L."/>
            <person name="Megy K."/>
            <person name="O'Leary S."/>
            <person name="Pearson M."/>
            <person name="Haas B.J."/>
            <person name="Mauceli E."/>
            <person name="Wortman J.R."/>
            <person name="Lee N.H."/>
            <person name="Guigo R."/>
            <person name="Stanke M."/>
            <person name="Alvarado L."/>
            <person name="Amedeo P."/>
            <person name="Antoine C.H."/>
            <person name="Arensburger P."/>
            <person name="Bidwell S.L."/>
            <person name="Crawford M."/>
            <person name="Camaro F."/>
            <person name="Devon K."/>
            <person name="Engels R."/>
            <person name="Hammond M."/>
            <person name="Howarth C."/>
            <person name="Koehrsen M."/>
            <person name="Lawson D."/>
            <person name="Montgomery P."/>
            <person name="Nene V."/>
            <person name="Nusbaum C."/>
            <person name="Puiu D."/>
            <person name="Romero-Severson J."/>
            <person name="Severson D.W."/>
            <person name="Shumway M."/>
            <person name="Sisk P."/>
            <person name="Stolte C."/>
            <person name="Zeng Q."/>
            <person name="Eisenstadt E."/>
            <person name="Fraser-Liggett C."/>
            <person name="Strausberg R."/>
            <person name="Galagan J."/>
            <person name="Birren B."/>
            <person name="Collins F.H."/>
        </authorList>
    </citation>
    <scope>NUCLEOTIDE SEQUENCE [LARGE SCALE GENOMIC DNA]</scope>
    <source>
        <strain evidence="2">JHB</strain>
    </source>
</reference>
<dbReference type="PANTHER" id="PTHR13318:SF95">
    <property type="entry name" value="F-BOX PROTEIN YLR352W"/>
    <property type="match status" value="1"/>
</dbReference>
<dbReference type="VEuPathDB" id="VectorBase:CQUJHB012267"/>
<sequence length="473" mass="55255">MEEPKDYPPLPTEILELVFHHLSAHQLKRARLVCRAWNETICGSNSLLDKFVFMVNHAGTCRKTCSDCAALANARGRFLNVKLSYILLENWSLVSEHLQRVTLNCGYGFKVESLLNMLRNVSKLQSLTLSHVSIDDFKLQNVKLDFKMKHLTELSILNGRIPVKCLYVFKKVCVRLVVLNFVDCFDWKCFSDHSDEQLFNLIFAVRDTLEHLGLTYRNIQGDLLENIASIDRLELKRLSLDKCDKLKEQHLISLSRLQPGLEHLEVRSLHFRDENILTEVCQNLANVTCFTLQTIQLNNTSWLGYSPRLTHLELNSNCTELEFDEVALPNLKTLRLKWLRNLQHMKLDQIHSFAVRYPNLLPHKTTNLRRLELIEVRPSFPLHLLCQRSPKLESLHLERINIVDRQLQLSCRALKHLRELSLQELTSVTGRFVEYICTYRRNLEVIKVVWCRKIGVSERNRLNALRERMHLTC</sequence>
<dbReference type="SUPFAM" id="SSF81383">
    <property type="entry name" value="F-box domain"/>
    <property type="match status" value="1"/>
</dbReference>
<name>B0XH07_CULQU</name>
<dbReference type="PROSITE" id="PS50181">
    <property type="entry name" value="FBOX"/>
    <property type="match status" value="1"/>
</dbReference>
<feature type="domain" description="F-box" evidence="1">
    <location>
        <begin position="4"/>
        <end position="51"/>
    </location>
</feature>
<dbReference type="InterPro" id="IPR032675">
    <property type="entry name" value="LRR_dom_sf"/>
</dbReference>
<dbReference type="STRING" id="7176.B0XH07"/>
<dbReference type="EnsemblMetazoa" id="CPIJ018717-RA">
    <property type="protein sequence ID" value="CPIJ018717-PA"/>
    <property type="gene ID" value="CPIJ018717"/>
</dbReference>
<protein>
    <recommendedName>
        <fullName evidence="1">F-box domain-containing protein</fullName>
    </recommendedName>
</protein>
<evidence type="ECO:0000313" key="4">
    <source>
        <dbReference type="Proteomes" id="UP000002320"/>
    </source>
</evidence>
<reference evidence="3" key="2">
    <citation type="submission" date="2020-05" db="UniProtKB">
        <authorList>
            <consortium name="EnsemblMetazoa"/>
        </authorList>
    </citation>
    <scope>IDENTIFICATION</scope>
    <source>
        <strain evidence="3">JHB</strain>
    </source>
</reference>
<dbReference type="EMBL" id="DS233084">
    <property type="protein sequence ID" value="EDS27975.1"/>
    <property type="molecule type" value="Genomic_DNA"/>
</dbReference>
<dbReference type="GO" id="GO:0031146">
    <property type="term" value="P:SCF-dependent proteasomal ubiquitin-dependent protein catabolic process"/>
    <property type="evidence" value="ECO:0007669"/>
    <property type="project" value="TreeGrafter"/>
</dbReference>
<dbReference type="InterPro" id="IPR001810">
    <property type="entry name" value="F-box_dom"/>
</dbReference>
<dbReference type="VEuPathDB" id="VectorBase:CPIJ018717"/>
<dbReference type="Proteomes" id="UP000002320">
    <property type="component" value="Unassembled WGS sequence"/>
</dbReference>
<dbReference type="InterPro" id="IPR036047">
    <property type="entry name" value="F-box-like_dom_sf"/>
</dbReference>
<dbReference type="AlphaFoldDB" id="B0XH07"/>
<evidence type="ECO:0000313" key="2">
    <source>
        <dbReference type="EMBL" id="EDS27975.1"/>
    </source>
</evidence>
<dbReference type="SMART" id="SM00256">
    <property type="entry name" value="FBOX"/>
    <property type="match status" value="1"/>
</dbReference>
<dbReference type="PANTHER" id="PTHR13318">
    <property type="entry name" value="PARTNER OF PAIRED, ISOFORM B-RELATED"/>
    <property type="match status" value="1"/>
</dbReference>
<dbReference type="Gene3D" id="3.80.10.10">
    <property type="entry name" value="Ribonuclease Inhibitor"/>
    <property type="match status" value="2"/>
</dbReference>
<dbReference type="InParanoid" id="B0XH07"/>